<proteinExistence type="predicted"/>
<dbReference type="OrthoDB" id="10066870at2759"/>
<reference evidence="1 2" key="2">
    <citation type="submission" date="2018-11" db="EMBL/GenBank/DDBJ databases">
        <authorList>
            <consortium name="Pathogen Informatics"/>
        </authorList>
    </citation>
    <scope>NUCLEOTIDE SEQUENCE [LARGE SCALE GENOMIC DNA]</scope>
</reference>
<evidence type="ECO:0000313" key="1">
    <source>
        <dbReference type="EMBL" id="VDM34739.1"/>
    </source>
</evidence>
<sequence>MLRNNAIRPCQSPWASSIALVKKSDGINSSDSQQGAKKFSALNLKSGYWQVEVAEKDREKTAFVVPTGLLGFAT</sequence>
<dbReference type="EMBL" id="UYWX01021066">
    <property type="protein sequence ID" value="VDM34739.1"/>
    <property type="molecule type" value="Genomic_DNA"/>
</dbReference>
<evidence type="ECO:0000313" key="2">
    <source>
        <dbReference type="Proteomes" id="UP000274429"/>
    </source>
</evidence>
<name>A0A0R3X8E8_HYDTA</name>
<evidence type="ECO:0000313" key="3">
    <source>
        <dbReference type="WBParaSite" id="TTAC_0000982301-mRNA-1"/>
    </source>
</evidence>
<dbReference type="STRING" id="6205.A0A0R3X8E8"/>
<organism evidence="3">
    <name type="scientific">Hydatigena taeniaeformis</name>
    <name type="common">Feline tapeworm</name>
    <name type="synonym">Taenia taeniaeformis</name>
    <dbReference type="NCBI Taxonomy" id="6205"/>
    <lineage>
        <taxon>Eukaryota</taxon>
        <taxon>Metazoa</taxon>
        <taxon>Spiralia</taxon>
        <taxon>Lophotrochozoa</taxon>
        <taxon>Platyhelminthes</taxon>
        <taxon>Cestoda</taxon>
        <taxon>Eucestoda</taxon>
        <taxon>Cyclophyllidea</taxon>
        <taxon>Taeniidae</taxon>
        <taxon>Hydatigera</taxon>
    </lineage>
</organism>
<protein>
    <submittedName>
        <fullName evidence="3">Transposon Ty3-I Gag-Pol polyprotein</fullName>
    </submittedName>
</protein>
<reference evidence="3" key="1">
    <citation type="submission" date="2017-02" db="UniProtKB">
        <authorList>
            <consortium name="WormBaseParasite"/>
        </authorList>
    </citation>
    <scope>IDENTIFICATION</scope>
</reference>
<keyword evidence="2" id="KW-1185">Reference proteome</keyword>
<dbReference type="InterPro" id="IPR053134">
    <property type="entry name" value="RNA-dir_DNA_polymerase"/>
</dbReference>
<dbReference type="PANTHER" id="PTHR24559">
    <property type="entry name" value="TRANSPOSON TY3-I GAG-POL POLYPROTEIN"/>
    <property type="match status" value="1"/>
</dbReference>
<dbReference type="SUPFAM" id="SSF56672">
    <property type="entry name" value="DNA/RNA polymerases"/>
    <property type="match status" value="1"/>
</dbReference>
<dbReference type="InterPro" id="IPR043502">
    <property type="entry name" value="DNA/RNA_pol_sf"/>
</dbReference>
<accession>A0A0R3X8E8</accession>
<gene>
    <name evidence="1" type="ORF">TTAC_LOCUS9808</name>
</gene>
<dbReference type="WBParaSite" id="TTAC_0000982301-mRNA-1">
    <property type="protein sequence ID" value="TTAC_0000982301-mRNA-1"/>
    <property type="gene ID" value="TTAC_0000982301"/>
</dbReference>
<dbReference type="Gene3D" id="3.10.10.10">
    <property type="entry name" value="HIV Type 1 Reverse Transcriptase, subunit A, domain 1"/>
    <property type="match status" value="1"/>
</dbReference>
<dbReference type="PANTHER" id="PTHR24559:SF435">
    <property type="entry name" value="RIBONUCLEASE H"/>
    <property type="match status" value="1"/>
</dbReference>
<dbReference type="AlphaFoldDB" id="A0A0R3X8E8"/>
<dbReference type="Proteomes" id="UP000274429">
    <property type="component" value="Unassembled WGS sequence"/>
</dbReference>